<dbReference type="EMBL" id="CAJMWZ010003199">
    <property type="protein sequence ID" value="CAE6471146.1"/>
    <property type="molecule type" value="Genomic_DNA"/>
</dbReference>
<name>A0A8H3C3N3_9AGAM</name>
<comment type="caution">
    <text evidence="1">The sequence shown here is derived from an EMBL/GenBank/DDBJ whole genome shotgun (WGS) entry which is preliminary data.</text>
</comment>
<gene>
    <name evidence="1" type="ORF">RDB_LOCUS62665</name>
</gene>
<proteinExistence type="predicted"/>
<accession>A0A8H3C3N3</accession>
<evidence type="ECO:0000313" key="2">
    <source>
        <dbReference type="Proteomes" id="UP000663850"/>
    </source>
</evidence>
<evidence type="ECO:0000313" key="1">
    <source>
        <dbReference type="EMBL" id="CAE6471146.1"/>
    </source>
</evidence>
<sequence>MQKRPLVFSFHFTRTTTSSRRNAAVPASHPISYSTTIDFIQTSREKTEEAKLEVINRSCTGQADLKTEVQSLRKTVAEQDARLQYYQSEPYRNEVLSIRRHLRVAEEHEPWWISQRFTEITVKVDDISGELSELLLPLKPALRPTARSLFERLRFPHGESQPSARRISRHSVRPDEYIDFGCRALINQFLMETMFNDHEFHPSLSPEENHILHSRYQKIRAQDPQVIAGHWRVSTTKSLGEFHKDHAALAQWFCEEVMTPFCSNIYDLKSLSQSLDPITLELSELLKLASEWRSFTNRSVVMYDFHPQFLDPGAELDTREVEIEGAKSNTPSSNMVLLTTRLGLFTSRTLGDSQDIDRAIQSKIGVLTSEYFAVET</sequence>
<organism evidence="1 2">
    <name type="scientific">Rhizoctonia solani</name>
    <dbReference type="NCBI Taxonomy" id="456999"/>
    <lineage>
        <taxon>Eukaryota</taxon>
        <taxon>Fungi</taxon>
        <taxon>Dikarya</taxon>
        <taxon>Basidiomycota</taxon>
        <taxon>Agaricomycotina</taxon>
        <taxon>Agaricomycetes</taxon>
        <taxon>Cantharellales</taxon>
        <taxon>Ceratobasidiaceae</taxon>
        <taxon>Rhizoctonia</taxon>
    </lineage>
</organism>
<protein>
    <submittedName>
        <fullName evidence="1">Uncharacterized protein</fullName>
    </submittedName>
</protein>
<dbReference type="AlphaFoldDB" id="A0A8H3C3N3"/>
<dbReference type="Proteomes" id="UP000663850">
    <property type="component" value="Unassembled WGS sequence"/>
</dbReference>
<reference evidence="1" key="1">
    <citation type="submission" date="2021-01" db="EMBL/GenBank/DDBJ databases">
        <authorList>
            <person name="Kaushik A."/>
        </authorList>
    </citation>
    <scope>NUCLEOTIDE SEQUENCE</scope>
    <source>
        <strain evidence="1">Type strain: AG8-Rh-89/</strain>
    </source>
</reference>